<comment type="caution">
    <text evidence="6">The sequence shown here is derived from an EMBL/GenBank/DDBJ whole genome shotgun (WGS) entry which is preliminary data.</text>
</comment>
<organism evidence="6 7">
    <name type="scientific">Anaeramoeba ignava</name>
    <name type="common">Anaerobic marine amoeba</name>
    <dbReference type="NCBI Taxonomy" id="1746090"/>
    <lineage>
        <taxon>Eukaryota</taxon>
        <taxon>Metamonada</taxon>
        <taxon>Anaeramoebidae</taxon>
        <taxon>Anaeramoeba</taxon>
    </lineage>
</organism>
<dbReference type="EMBL" id="JAPDFW010000147">
    <property type="protein sequence ID" value="KAJ5066047.1"/>
    <property type="molecule type" value="Genomic_DNA"/>
</dbReference>
<evidence type="ECO:0000256" key="4">
    <source>
        <dbReference type="ARBA" id="ARBA00023136"/>
    </source>
</evidence>
<dbReference type="GO" id="GO:0016020">
    <property type="term" value="C:membrane"/>
    <property type="evidence" value="ECO:0007669"/>
    <property type="project" value="UniProtKB-SubCell"/>
</dbReference>
<dbReference type="PROSITE" id="PS50053">
    <property type="entry name" value="UBIQUITIN_2"/>
    <property type="match status" value="1"/>
</dbReference>
<reference evidence="6" key="1">
    <citation type="submission" date="2022-10" db="EMBL/GenBank/DDBJ databases">
        <title>Novel sulphate-reducing endosymbionts in the free-living metamonad Anaeramoeba.</title>
        <authorList>
            <person name="Jerlstrom-Hultqvist J."/>
            <person name="Cepicka I."/>
            <person name="Gallot-Lavallee L."/>
            <person name="Salas-Leiva D."/>
            <person name="Curtis B.A."/>
            <person name="Zahonova K."/>
            <person name="Pipaliya S."/>
            <person name="Dacks J."/>
            <person name="Roger A.J."/>
        </authorList>
    </citation>
    <scope>NUCLEOTIDE SEQUENCE</scope>
    <source>
        <strain evidence="6">BMAN</strain>
    </source>
</reference>
<comment type="subcellular location">
    <subcellularLocation>
        <location evidence="1">Membrane</location>
    </subcellularLocation>
</comment>
<dbReference type="InterPro" id="IPR000626">
    <property type="entry name" value="Ubiquitin-like_dom"/>
</dbReference>
<dbReference type="Pfam" id="PF00240">
    <property type="entry name" value="ubiquitin"/>
    <property type="match status" value="1"/>
</dbReference>
<dbReference type="OrthoDB" id="21589at2759"/>
<keyword evidence="4" id="KW-0472">Membrane</keyword>
<dbReference type="SUPFAM" id="SSF54236">
    <property type="entry name" value="Ubiquitin-like"/>
    <property type="match status" value="1"/>
</dbReference>
<keyword evidence="3" id="KW-1133">Transmembrane helix</keyword>
<evidence type="ECO:0000256" key="1">
    <source>
        <dbReference type="ARBA" id="ARBA00004370"/>
    </source>
</evidence>
<dbReference type="Proteomes" id="UP001149090">
    <property type="component" value="Unassembled WGS sequence"/>
</dbReference>
<evidence type="ECO:0000256" key="3">
    <source>
        <dbReference type="ARBA" id="ARBA00022989"/>
    </source>
</evidence>
<evidence type="ECO:0000256" key="2">
    <source>
        <dbReference type="ARBA" id="ARBA00022692"/>
    </source>
</evidence>
<protein>
    <submittedName>
        <fullName evidence="6">Homocysteine-induced endoplasmic reticulum protein isoform a</fullName>
    </submittedName>
</protein>
<dbReference type="PANTHER" id="PTHR12943">
    <property type="entry name" value="HOMOCYSTEINE-RESPONSIVE ENDOPLASMIC RETICULUM-RESIDENT UNIQUITIN-LIKE DOMAIN HERPUD PROTEIN FAMILY MEMBER"/>
    <property type="match status" value="1"/>
</dbReference>
<evidence type="ECO:0000313" key="6">
    <source>
        <dbReference type="EMBL" id="KAJ5066047.1"/>
    </source>
</evidence>
<dbReference type="PANTHER" id="PTHR12943:SF27">
    <property type="entry name" value="HOMOCYSTEINE-INDUCED ENDOPLASMIC RETICULUM PROTEIN, ISOFORM A"/>
    <property type="match status" value="1"/>
</dbReference>
<accession>A0A9Q0L4N8</accession>
<sequence>MIRISIKTPEEEFDFEIEIEQNLSVFDLKKKIMQVYPNNPSISSQKLIYEGRTLKNENYLYQIFNLSKETKNLIIFLFFNKKKEETNLQLEQNEQFNLYYIFKI</sequence>
<dbReference type="InterPro" id="IPR029071">
    <property type="entry name" value="Ubiquitin-like_domsf"/>
</dbReference>
<dbReference type="Gene3D" id="3.10.20.90">
    <property type="entry name" value="Phosphatidylinositol 3-kinase Catalytic Subunit, Chain A, domain 1"/>
    <property type="match status" value="1"/>
</dbReference>
<dbReference type="AlphaFoldDB" id="A0A9Q0L4N8"/>
<keyword evidence="7" id="KW-1185">Reference proteome</keyword>
<dbReference type="GO" id="GO:0030968">
    <property type="term" value="P:endoplasmic reticulum unfolded protein response"/>
    <property type="evidence" value="ECO:0007669"/>
    <property type="project" value="TreeGrafter"/>
</dbReference>
<feature type="domain" description="Ubiquitin-like" evidence="5">
    <location>
        <begin position="2"/>
        <end position="60"/>
    </location>
</feature>
<proteinExistence type="predicted"/>
<keyword evidence="2" id="KW-0812">Transmembrane</keyword>
<evidence type="ECO:0000259" key="5">
    <source>
        <dbReference type="PROSITE" id="PS50053"/>
    </source>
</evidence>
<dbReference type="InterPro" id="IPR039751">
    <property type="entry name" value="HERPUD1/2"/>
</dbReference>
<gene>
    <name evidence="6" type="ORF">M0811_03380</name>
</gene>
<name>A0A9Q0L4N8_ANAIG</name>
<evidence type="ECO:0000313" key="7">
    <source>
        <dbReference type="Proteomes" id="UP001149090"/>
    </source>
</evidence>